<evidence type="ECO:0000256" key="2">
    <source>
        <dbReference type="SAM" id="MobiDB-lite"/>
    </source>
</evidence>
<dbReference type="CDD" id="cd01650">
    <property type="entry name" value="RT_nLTR_like"/>
    <property type="match status" value="1"/>
</dbReference>
<accession>A0A9W9IWQ9</accession>
<dbReference type="Pfam" id="PF14529">
    <property type="entry name" value="Exo_endo_phos_2"/>
    <property type="match status" value="1"/>
</dbReference>
<evidence type="ECO:0000259" key="3">
    <source>
        <dbReference type="PROSITE" id="PS50878"/>
    </source>
</evidence>
<feature type="domain" description="Reverse transcriptase" evidence="3">
    <location>
        <begin position="846"/>
        <end position="1121"/>
    </location>
</feature>
<dbReference type="PANTHER" id="PTHR33481:SF1">
    <property type="entry name" value="ENDONUCLEASE_EXONUCLEASE_PHOSPHATASE DOMAIN-CONTAINING PROTEIN-RELATED"/>
    <property type="match status" value="1"/>
</dbReference>
<evidence type="ECO:0000313" key="4">
    <source>
        <dbReference type="EMBL" id="KAJ5183271.1"/>
    </source>
</evidence>
<gene>
    <name evidence="4" type="ORF">N7492_000887</name>
</gene>
<evidence type="ECO:0000256" key="1">
    <source>
        <dbReference type="SAM" id="Coils"/>
    </source>
</evidence>
<dbReference type="AlphaFoldDB" id="A0A9W9IWQ9"/>
<dbReference type="SUPFAM" id="SSF56672">
    <property type="entry name" value="DNA/RNA polymerases"/>
    <property type="match status" value="1"/>
</dbReference>
<feature type="compositionally biased region" description="Polar residues" evidence="2">
    <location>
        <begin position="161"/>
        <end position="176"/>
    </location>
</feature>
<dbReference type="EMBL" id="JAPQKO010000001">
    <property type="protein sequence ID" value="KAJ5183271.1"/>
    <property type="molecule type" value="Genomic_DNA"/>
</dbReference>
<feature type="region of interest" description="Disordered" evidence="2">
    <location>
        <begin position="161"/>
        <end position="183"/>
    </location>
</feature>
<dbReference type="OrthoDB" id="4362013at2759"/>
<feature type="region of interest" description="Disordered" evidence="2">
    <location>
        <begin position="1"/>
        <end position="28"/>
    </location>
</feature>
<dbReference type="PANTHER" id="PTHR33481">
    <property type="entry name" value="REVERSE TRANSCRIPTASE"/>
    <property type="match status" value="1"/>
</dbReference>
<feature type="coiled-coil region" evidence="1">
    <location>
        <begin position="83"/>
        <end position="117"/>
    </location>
</feature>
<dbReference type="InterPro" id="IPR036691">
    <property type="entry name" value="Endo/exonu/phosph_ase_sf"/>
</dbReference>
<comment type="caution">
    <text evidence="4">The sequence shown here is derived from an EMBL/GenBank/DDBJ whole genome shotgun (WGS) entry which is preliminary data.</text>
</comment>
<dbReference type="SUPFAM" id="SSF56219">
    <property type="entry name" value="DNase I-like"/>
    <property type="match status" value="1"/>
</dbReference>
<evidence type="ECO:0000313" key="5">
    <source>
        <dbReference type="Proteomes" id="UP001146351"/>
    </source>
</evidence>
<protein>
    <recommendedName>
        <fullName evidence="3">Reverse transcriptase domain-containing protein</fullName>
    </recommendedName>
</protein>
<organism evidence="4 5">
    <name type="scientific">Penicillium capsulatum</name>
    <dbReference type="NCBI Taxonomy" id="69766"/>
    <lineage>
        <taxon>Eukaryota</taxon>
        <taxon>Fungi</taxon>
        <taxon>Dikarya</taxon>
        <taxon>Ascomycota</taxon>
        <taxon>Pezizomycotina</taxon>
        <taxon>Eurotiomycetes</taxon>
        <taxon>Eurotiomycetidae</taxon>
        <taxon>Eurotiales</taxon>
        <taxon>Aspergillaceae</taxon>
        <taxon>Penicillium</taxon>
    </lineage>
</organism>
<keyword evidence="1" id="KW-0175">Coiled coil</keyword>
<dbReference type="PROSITE" id="PS50878">
    <property type="entry name" value="RT_POL"/>
    <property type="match status" value="1"/>
</dbReference>
<dbReference type="InterPro" id="IPR000477">
    <property type="entry name" value="RT_dom"/>
</dbReference>
<dbReference type="InterPro" id="IPR043502">
    <property type="entry name" value="DNA/RNA_pol_sf"/>
</dbReference>
<dbReference type="InterPro" id="IPR005135">
    <property type="entry name" value="Endo/exonuclease/phosphatase"/>
</dbReference>
<sequence length="1159" mass="131940">MADPPAGLPEPPPTNTTQETANSFTTEDFQPRVTAITPLIPNKRTRSGESFTPSEGTGRVTTREVWKLIDSLKDIIHHQTALIESTKAEIQEVKHDQNVLQEQNEKLHEEVRALRAQLDAAPPATPTRSWAAVAATDSNPTRQPDHQRPDKDQNCVRISTQRSFVDPTDNNDSEGNTFGRYLPTESANSHIRTALLNAPPTQDAEVAGVGTTKTGYVIRFKNQASANAARSNTEWLNELGNNTKLVNPRFGVVVHRTPTEDFDLENANTQAIAKIMEENDLVGQGFRIEEVAWLKKRDKALGKFATLGIWFDSTDGAEYILNNGLLVGQRYIGSVERREIKKKRCFRCQRFGHLAWSLFDPRDFQFLPMLGTNLRVLQLNIMKSGPRMEALINDHQSQNLDVLLIQEPSITTYRTHVNHSAWRLYRPTSEADAVRFRSLIYVNRRVSTASHRQVRCDHPDITAIKIWKADSQILLFSVYIPCVPLHTPSEASAEPALTAIQNTITTVLRHDRRSTSVVLSGDFNRHHPSWGGNHIKPRLIEDARELITFFQVHGRNSTIDQTVTNRPDLLIKCHLYHENYGSDHRATYSEWNLQARYNPIAKLRKAYDRADWTKIGEEVVRQMGPWKEIKTRPALDEIVQRLAEATAVSVNRFTPDVRPSPYVKRWFTPDLKEQQRKVNQLRRKWQESCREHGRDHPSSMTLFRDMQRKRREWTRTIEKTKATHWRRFLDEAGEGKLWKAATYMKPREAWGCVPTLQVGNSELTDNEDKAQAFLEAFFPEMEPPDQQLSTSAPLELPWQPITDLEIERSLNAAKGATAPGDDDLPMLVWKHLWKHLKKFITRIFIGSMNLGYHPRQWRSAKIVVLRKPGKPDYSTPGAYRPISLLNTLGKLLEAVVARRLSFLAEKHGLLPNTQFGGRPGRTTEQALLVLSNAIDRAWYRHKVVTLVSFDLKGAFNGVNKLSLDASLRARRIPVIARKWIASFMSERYASIGFDDYRTETAPLANAGLAQGSPLSPILFAFFNADLVDQPVTYHGGASAFIDDYFRWRIGRSAEENLAKIQTEDIPRIEAWARRTGSCFAAEKTELIHLTRKKGEQLQGQVVMNEKTIKPSPTAKLLGVIFDQELRWRDHVQQAIKRATKVAIALGGLRHLRPEQMRGR</sequence>
<reference evidence="4" key="2">
    <citation type="journal article" date="2023" name="IMA Fungus">
        <title>Comparative genomic study of the Penicillium genus elucidates a diverse pangenome and 15 lateral gene transfer events.</title>
        <authorList>
            <person name="Petersen C."/>
            <person name="Sorensen T."/>
            <person name="Nielsen M.R."/>
            <person name="Sondergaard T.E."/>
            <person name="Sorensen J.L."/>
            <person name="Fitzpatrick D.A."/>
            <person name="Frisvad J.C."/>
            <person name="Nielsen K.L."/>
        </authorList>
    </citation>
    <scope>NUCLEOTIDE SEQUENCE</scope>
    <source>
        <strain evidence="4">IBT 21917</strain>
    </source>
</reference>
<name>A0A9W9IWQ9_9EURO</name>
<feature type="compositionally biased region" description="Pro residues" evidence="2">
    <location>
        <begin position="1"/>
        <end position="14"/>
    </location>
</feature>
<dbReference type="Pfam" id="PF00078">
    <property type="entry name" value="RVT_1"/>
    <property type="match status" value="1"/>
</dbReference>
<proteinExistence type="predicted"/>
<reference evidence="4" key="1">
    <citation type="submission" date="2022-11" db="EMBL/GenBank/DDBJ databases">
        <authorList>
            <person name="Petersen C."/>
        </authorList>
    </citation>
    <scope>NUCLEOTIDE SEQUENCE</scope>
    <source>
        <strain evidence="4">IBT 21917</strain>
    </source>
</reference>
<dbReference type="Gene3D" id="3.60.10.10">
    <property type="entry name" value="Endonuclease/exonuclease/phosphatase"/>
    <property type="match status" value="1"/>
</dbReference>
<dbReference type="Proteomes" id="UP001146351">
    <property type="component" value="Unassembled WGS sequence"/>
</dbReference>
<keyword evidence="5" id="KW-1185">Reference proteome</keyword>
<dbReference type="GO" id="GO:0003824">
    <property type="term" value="F:catalytic activity"/>
    <property type="evidence" value="ECO:0007669"/>
    <property type="project" value="InterPro"/>
</dbReference>